<protein>
    <submittedName>
        <fullName evidence="1">Uncharacterized protein</fullName>
    </submittedName>
</protein>
<keyword evidence="2" id="KW-1185">Reference proteome</keyword>
<comment type="caution">
    <text evidence="1">The sequence shown here is derived from an EMBL/GenBank/DDBJ whole genome shotgun (WGS) entry which is preliminary data.</text>
</comment>
<evidence type="ECO:0000313" key="2">
    <source>
        <dbReference type="Proteomes" id="UP000306791"/>
    </source>
</evidence>
<evidence type="ECO:0000313" key="1">
    <source>
        <dbReference type="EMBL" id="TLM74408.1"/>
    </source>
</evidence>
<name>A0ABY2UDZ9_9GAMM</name>
<gene>
    <name evidence="1" type="ORF">FDY93_17310</name>
</gene>
<proteinExistence type="predicted"/>
<dbReference type="RefSeq" id="WP_138237007.1">
    <property type="nucleotide sequence ID" value="NZ_CP185860.1"/>
</dbReference>
<dbReference type="InterPro" id="IPR032871">
    <property type="entry name" value="AHH_dom_containing"/>
</dbReference>
<organism evidence="1 2">
    <name type="scientific">Microbulbifer harenosus</name>
    <dbReference type="NCBI Taxonomy" id="2576840"/>
    <lineage>
        <taxon>Bacteria</taxon>
        <taxon>Pseudomonadati</taxon>
        <taxon>Pseudomonadota</taxon>
        <taxon>Gammaproteobacteria</taxon>
        <taxon>Cellvibrionales</taxon>
        <taxon>Microbulbiferaceae</taxon>
        <taxon>Microbulbifer</taxon>
    </lineage>
</organism>
<sequence length="199" mass="22616">MPIPEYTLKAYEKTRIDHVIDTFAAKKSPTIADLNAVRVQADIQCQLDTFRLKALKMSAKELEVEAHCSVRLAQNMAAANDPRPASGEYCHCHAMVSGAHAESATVRAVLAWCFMRIDDPRNGCWLPRNLKARMHMPEWLKNAVPHSRIHRKSYYRWLGDVINPMLIKGTDDLVRTLKMVRLRLQSGCIPKHIVTEMGL</sequence>
<reference evidence="1 2" key="1">
    <citation type="submission" date="2019-05" db="EMBL/GenBank/DDBJ databases">
        <title>Microbulbifer harenosus sp. nov., an alginate-degrading bacterium isolated from coastal sand.</title>
        <authorList>
            <person name="Huang H."/>
            <person name="Mo K."/>
            <person name="Bao S."/>
        </authorList>
    </citation>
    <scope>NUCLEOTIDE SEQUENCE [LARGE SCALE GENOMIC DNA]</scope>
    <source>
        <strain evidence="1 2">HB161719</strain>
    </source>
</reference>
<dbReference type="Pfam" id="PF14412">
    <property type="entry name" value="AHH"/>
    <property type="match status" value="1"/>
</dbReference>
<accession>A0ABY2UDZ9</accession>
<dbReference type="EMBL" id="VANI01000021">
    <property type="protein sequence ID" value="TLM74408.1"/>
    <property type="molecule type" value="Genomic_DNA"/>
</dbReference>
<dbReference type="Proteomes" id="UP000306791">
    <property type="component" value="Unassembled WGS sequence"/>
</dbReference>